<protein>
    <recommendedName>
        <fullName evidence="9">C2H2-type domain-containing protein</fullName>
    </recommendedName>
</protein>
<dbReference type="EMBL" id="JAJSOF020000040">
    <property type="protein sequence ID" value="KAJ4426258.1"/>
    <property type="molecule type" value="Genomic_DNA"/>
</dbReference>
<dbReference type="PANTHER" id="PTHR24394">
    <property type="entry name" value="ZINC FINGER PROTEIN"/>
    <property type="match status" value="1"/>
</dbReference>
<evidence type="ECO:0000256" key="7">
    <source>
        <dbReference type="PROSITE-ProRule" id="PRU00042"/>
    </source>
</evidence>
<keyword evidence="2" id="KW-0479">Metal-binding</keyword>
<reference evidence="10 11" key="1">
    <citation type="journal article" date="2022" name="Allergy">
        <title>Genome assembly and annotation of Periplaneta americana reveal a comprehensive cockroach allergen profile.</title>
        <authorList>
            <person name="Wang L."/>
            <person name="Xiong Q."/>
            <person name="Saelim N."/>
            <person name="Wang L."/>
            <person name="Nong W."/>
            <person name="Wan A.T."/>
            <person name="Shi M."/>
            <person name="Liu X."/>
            <person name="Cao Q."/>
            <person name="Hui J.H.L."/>
            <person name="Sookrung N."/>
            <person name="Leung T.F."/>
            <person name="Tungtrongchitr A."/>
            <person name="Tsui S.K.W."/>
        </authorList>
    </citation>
    <scope>NUCLEOTIDE SEQUENCE [LARGE SCALE GENOMIC DNA]</scope>
    <source>
        <strain evidence="10">PWHHKU_190912</strain>
    </source>
</reference>
<dbReference type="Gene3D" id="3.30.160.60">
    <property type="entry name" value="Classic Zinc Finger"/>
    <property type="match status" value="9"/>
</dbReference>
<evidence type="ECO:0000313" key="10">
    <source>
        <dbReference type="EMBL" id="KAJ4426258.1"/>
    </source>
</evidence>
<evidence type="ECO:0000256" key="6">
    <source>
        <dbReference type="ARBA" id="ARBA00023242"/>
    </source>
</evidence>
<gene>
    <name evidence="10" type="ORF">ANN_27070</name>
</gene>
<dbReference type="Pfam" id="PF00096">
    <property type="entry name" value="zf-C2H2"/>
    <property type="match status" value="8"/>
</dbReference>
<evidence type="ECO:0000256" key="3">
    <source>
        <dbReference type="ARBA" id="ARBA00022737"/>
    </source>
</evidence>
<evidence type="ECO:0000256" key="5">
    <source>
        <dbReference type="ARBA" id="ARBA00022833"/>
    </source>
</evidence>
<evidence type="ECO:0000313" key="11">
    <source>
        <dbReference type="Proteomes" id="UP001148838"/>
    </source>
</evidence>
<proteinExistence type="predicted"/>
<keyword evidence="5" id="KW-0862">Zinc</keyword>
<keyword evidence="11" id="KW-1185">Reference proteome</keyword>
<dbReference type="Proteomes" id="UP001148838">
    <property type="component" value="Unassembled WGS sequence"/>
</dbReference>
<comment type="subcellular location">
    <subcellularLocation>
        <location evidence="1">Nucleus</location>
    </subcellularLocation>
</comment>
<evidence type="ECO:0000256" key="2">
    <source>
        <dbReference type="ARBA" id="ARBA00022723"/>
    </source>
</evidence>
<feature type="domain" description="C2H2-type" evidence="9">
    <location>
        <begin position="420"/>
        <end position="447"/>
    </location>
</feature>
<feature type="domain" description="C2H2-type" evidence="9">
    <location>
        <begin position="504"/>
        <end position="531"/>
    </location>
</feature>
<name>A0ABQ8RX54_PERAM</name>
<feature type="domain" description="C2H2-type" evidence="9">
    <location>
        <begin position="392"/>
        <end position="419"/>
    </location>
</feature>
<feature type="domain" description="C2H2-type" evidence="9">
    <location>
        <begin position="560"/>
        <end position="587"/>
    </location>
</feature>
<dbReference type="InterPro" id="IPR036236">
    <property type="entry name" value="Znf_C2H2_sf"/>
</dbReference>
<keyword evidence="3" id="KW-0677">Repeat</keyword>
<dbReference type="PROSITE" id="PS50157">
    <property type="entry name" value="ZINC_FINGER_C2H2_2"/>
    <property type="match status" value="9"/>
</dbReference>
<evidence type="ECO:0000256" key="8">
    <source>
        <dbReference type="SAM" id="MobiDB-lite"/>
    </source>
</evidence>
<evidence type="ECO:0000256" key="4">
    <source>
        <dbReference type="ARBA" id="ARBA00022771"/>
    </source>
</evidence>
<organism evidence="10 11">
    <name type="scientific">Periplaneta americana</name>
    <name type="common">American cockroach</name>
    <name type="synonym">Blatta americana</name>
    <dbReference type="NCBI Taxonomy" id="6978"/>
    <lineage>
        <taxon>Eukaryota</taxon>
        <taxon>Metazoa</taxon>
        <taxon>Ecdysozoa</taxon>
        <taxon>Arthropoda</taxon>
        <taxon>Hexapoda</taxon>
        <taxon>Insecta</taxon>
        <taxon>Pterygota</taxon>
        <taxon>Neoptera</taxon>
        <taxon>Polyneoptera</taxon>
        <taxon>Dictyoptera</taxon>
        <taxon>Blattodea</taxon>
        <taxon>Blattoidea</taxon>
        <taxon>Blattidae</taxon>
        <taxon>Blattinae</taxon>
        <taxon>Periplaneta</taxon>
    </lineage>
</organism>
<feature type="domain" description="C2H2-type" evidence="9">
    <location>
        <begin position="532"/>
        <end position="559"/>
    </location>
</feature>
<comment type="caution">
    <text evidence="10">The sequence shown here is derived from an EMBL/GenBank/DDBJ whole genome shotgun (WGS) entry which is preliminary data.</text>
</comment>
<accession>A0ABQ8RX54</accession>
<feature type="domain" description="C2H2-type" evidence="9">
    <location>
        <begin position="448"/>
        <end position="475"/>
    </location>
</feature>
<dbReference type="PANTHER" id="PTHR24394:SF29">
    <property type="entry name" value="MYONEURIN"/>
    <property type="match status" value="1"/>
</dbReference>
<dbReference type="SUPFAM" id="SSF57667">
    <property type="entry name" value="beta-beta-alpha zinc fingers"/>
    <property type="match status" value="5"/>
</dbReference>
<feature type="domain" description="C2H2-type" evidence="9">
    <location>
        <begin position="364"/>
        <end position="391"/>
    </location>
</feature>
<sequence>MHDYDLCLHVSTSVKPICHKNLPTISCIQLTTSQEIPSHPSTLETKRNRKSISITQMSPIPGPSKTTSKRRSSNTKQHSEILTASPMKEKLEVLEKRRADKQDELDEDDLCDDDELDDINPNTLLQEVEEICAVCGEFGEDGEVWFRCTLFKNAISTTRLFSFDEIGDSKMVFGEMRPRIRHRLPGIDLTVGENLGKNPTSQIPGSCLLSARFGEQSLKQDEMDVIELGLTKNNEVDSSALEPDVGGKQEEGPLFEVKCEVEGEAWKFLAMKQEAKEDVAAESNTALLRGVVEFLQTGGIKHPENTTKSSSSVSNHKRKKKVFNDKHDDINVSQTPYSCVICGKAYAYYSSLFKHIRTHSEKSFQCVTCGKYFAHRGALTAHERLHLGLKPFKCDVCDRRYPVRGLLMRHYRIHTGEKPFQCDVCGKLFFERTHLVTHSRTHTKEKPFECDYCGKGFAQRGDLIKHLRTHTAEKPFKCEVCDKGFSDRGKLVKHGRIHTGEKPCKCDVCGKAFSERGNLINHVRTHTGEKPFKCEFCYKGFAQRGSLIAHCRTHTGEKPFRCDICGKGFTQRGQLQSHSRTHTTNRPLKFHQRIL</sequence>
<feature type="region of interest" description="Disordered" evidence="8">
    <location>
        <begin position="38"/>
        <end position="87"/>
    </location>
</feature>
<keyword evidence="4 7" id="KW-0863">Zinc-finger</keyword>
<evidence type="ECO:0000259" key="9">
    <source>
        <dbReference type="PROSITE" id="PS50157"/>
    </source>
</evidence>
<dbReference type="InterPro" id="IPR013087">
    <property type="entry name" value="Znf_C2H2_type"/>
</dbReference>
<dbReference type="PROSITE" id="PS00028">
    <property type="entry name" value="ZINC_FINGER_C2H2_1"/>
    <property type="match status" value="9"/>
</dbReference>
<evidence type="ECO:0000256" key="1">
    <source>
        <dbReference type="ARBA" id="ARBA00004123"/>
    </source>
</evidence>
<keyword evidence="6" id="KW-0539">Nucleus</keyword>
<feature type="domain" description="C2H2-type" evidence="9">
    <location>
        <begin position="337"/>
        <end position="364"/>
    </location>
</feature>
<feature type="domain" description="C2H2-type" evidence="9">
    <location>
        <begin position="476"/>
        <end position="503"/>
    </location>
</feature>
<dbReference type="SMART" id="SM00355">
    <property type="entry name" value="ZnF_C2H2"/>
    <property type="match status" value="9"/>
</dbReference>